<comment type="caution">
    <text evidence="10">The sequence shown here is derived from an EMBL/GenBank/DDBJ whole genome shotgun (WGS) entry which is preliminary data.</text>
</comment>
<feature type="region of interest" description="Disordered" evidence="8">
    <location>
        <begin position="252"/>
        <end position="278"/>
    </location>
</feature>
<protein>
    <submittedName>
        <fullName evidence="10">Meiosis protein SPO22/ZIP4 like-domain-containing protein</fullName>
    </submittedName>
</protein>
<accession>A0AAV9GU94</accession>
<organism evidence="10 11">
    <name type="scientific">Podospora aff. communis PSN243</name>
    <dbReference type="NCBI Taxonomy" id="3040156"/>
    <lineage>
        <taxon>Eukaryota</taxon>
        <taxon>Fungi</taxon>
        <taxon>Dikarya</taxon>
        <taxon>Ascomycota</taxon>
        <taxon>Pezizomycotina</taxon>
        <taxon>Sordariomycetes</taxon>
        <taxon>Sordariomycetidae</taxon>
        <taxon>Sordariales</taxon>
        <taxon>Podosporaceae</taxon>
        <taxon>Podospora</taxon>
    </lineage>
</organism>
<evidence type="ECO:0000256" key="6">
    <source>
        <dbReference type="ARBA" id="ARBA00023242"/>
    </source>
</evidence>
<name>A0AAV9GU94_9PEZI</name>
<evidence type="ECO:0000256" key="5">
    <source>
        <dbReference type="ARBA" id="ARBA00023163"/>
    </source>
</evidence>
<keyword evidence="3" id="KW-0805">Transcription regulation</keyword>
<reference evidence="10" key="2">
    <citation type="submission" date="2023-05" db="EMBL/GenBank/DDBJ databases">
        <authorList>
            <consortium name="Lawrence Berkeley National Laboratory"/>
            <person name="Steindorff A."/>
            <person name="Hensen N."/>
            <person name="Bonometti L."/>
            <person name="Westerberg I."/>
            <person name="Brannstrom I.O."/>
            <person name="Guillou S."/>
            <person name="Cros-Aarteil S."/>
            <person name="Calhoun S."/>
            <person name="Haridas S."/>
            <person name="Kuo A."/>
            <person name="Mondo S."/>
            <person name="Pangilinan J."/>
            <person name="Riley R."/>
            <person name="Labutti K."/>
            <person name="Andreopoulos B."/>
            <person name="Lipzen A."/>
            <person name="Chen C."/>
            <person name="Yanf M."/>
            <person name="Daum C."/>
            <person name="Ng V."/>
            <person name="Clum A."/>
            <person name="Ohm R."/>
            <person name="Martin F."/>
            <person name="Silar P."/>
            <person name="Natvig D."/>
            <person name="Lalanne C."/>
            <person name="Gautier V."/>
            <person name="Ament-Velasquez S.L."/>
            <person name="Kruys A."/>
            <person name="Hutchinson M.I."/>
            <person name="Powell A.J."/>
            <person name="Barry K."/>
            <person name="Miller A.N."/>
            <person name="Grigoriev I.V."/>
            <person name="Debuchy R."/>
            <person name="Gladieux P."/>
            <person name="Thoren M.H."/>
            <person name="Johannesson H."/>
        </authorList>
    </citation>
    <scope>NUCLEOTIDE SEQUENCE</scope>
    <source>
        <strain evidence="10">PSN243</strain>
    </source>
</reference>
<dbReference type="PANTHER" id="PTHR40375">
    <property type="entry name" value="SPORULATION-SPECIFIC PROTEIN 22"/>
    <property type="match status" value="1"/>
</dbReference>
<dbReference type="AlphaFoldDB" id="A0AAV9GU94"/>
<keyword evidence="4" id="KW-0238">DNA-binding</keyword>
<keyword evidence="7" id="KW-0469">Meiosis</keyword>
<keyword evidence="2" id="KW-0479">Metal-binding</keyword>
<sequence>MAGIEATKRTAGNEAKDIKSESDTKPKDHQPPAADDEHKTPKKRRKVNHACLYCRRSERPCTRCLKRNIGHLCHDEPRDHESRKAKSVIAPSTVGESDTQSQSDLGRSAMDTTAAGPMGPPAFNASISSRSAQAAKSAFEAAALGPGTSLQLVQPTGVSSIQANALSSTMSQFAFPENWLAGQNHYHDMHNFHPNYQQMPPEVTNEFNLLNEFLQTSLLDDGGLVTDDQNPLLGNNSNINSDPLARFQSNAGLLPPSAIQGGPMPPPNAEQAKTISRPASVLPADKTREYYLEAADPHGNESPDQRMTGILQAKLDAGLLKPFNYISGYARLSSYLDTHVTPTSKTKILRQIERFRPKFRERIQHLTTLDLLRVEFWFEQSLMECDRLFASMAIPACCWRRTGEIFRGNKEMAELINVPVESLQGGKIALHQILTEDSNVRYWEEFGTIAFDQAHDSLITACSLKSPDDKSDLPVTNCCFSFRIRRDDHKITNSRSPSMMIYSAMEVAIVLEQRAIFDPRDAPATDSLVQEAKKHIDALHTSDSQTAKYIPSISSDPEIDKQATRLWNLCTRLKRDCHAASPEEKRKTKRMRTLFLHGRVLAFHLLGLARARVLEKEGKRVGDAVYLLRLALKAGRDCIEEKESGLASTVLVKAADYKGGLQDAAELMAKEDVAEYNCLEVEYFIIRTGLSWVEKRLDIAEHMYTKAERLHEFLTPEYAERLADVLFEIGKSLNAKGEFKDAIKWLERANDTINRQNLEDISPEGVELRLAILQALVTALLNTGTQDGLDRAEKYVDCIETEIGRKPVVSLLRLELLQKTPAEVFNSDAYGDILRRMIRDFNHGEAGFKLIIHHIRKLHDKSPATGGAVLDDFILTLTKSENDSWMEKAVVTRMWMITNQRDTLDTIDAIRGVLEYLSRPLSAEAALIWKKVESTFTGSHFDLAETWCSLALHTVFQNCGPNNTSKVERNNIEAALSIVQRMSPNSWKEPMTAYLAFKVAIRLDDRILAERCIETIGAVPDHVDYLGACIAECQHHGDVYCTVAALKKLQEKYEYKEPNPIHLPALFRCTIRLLSMLVERPDPDKDQFVSELCDVFDAALYSTMRKIINEIWVLESFDAIKLAKYTRCLFQSTLPLDDKLAMRLLDEACSKARELREGDASWPEEELEWMASTAFNHGIDCFGSRETERAKEWVTKAINLSHYCNDEGGLERALQERYLRLNFDARSI</sequence>
<evidence type="ECO:0000256" key="7">
    <source>
        <dbReference type="ARBA" id="ARBA00023254"/>
    </source>
</evidence>
<keyword evidence="11" id="KW-1185">Reference proteome</keyword>
<evidence type="ECO:0000313" key="10">
    <source>
        <dbReference type="EMBL" id="KAK4451832.1"/>
    </source>
</evidence>
<comment type="subcellular location">
    <subcellularLocation>
        <location evidence="1">Nucleus</location>
    </subcellularLocation>
</comment>
<feature type="region of interest" description="Disordered" evidence="8">
    <location>
        <begin position="73"/>
        <end position="128"/>
    </location>
</feature>
<dbReference type="GO" id="GO:0005634">
    <property type="term" value="C:nucleus"/>
    <property type="evidence" value="ECO:0007669"/>
    <property type="project" value="UniProtKB-SubCell"/>
</dbReference>
<feature type="compositionally biased region" description="Basic and acidic residues" evidence="8">
    <location>
        <begin position="73"/>
        <end position="84"/>
    </location>
</feature>
<feature type="compositionally biased region" description="Basic and acidic residues" evidence="8">
    <location>
        <begin position="14"/>
        <end position="39"/>
    </location>
</feature>
<dbReference type="EMBL" id="MU865926">
    <property type="protein sequence ID" value="KAK4451832.1"/>
    <property type="molecule type" value="Genomic_DNA"/>
</dbReference>
<evidence type="ECO:0000259" key="9">
    <source>
        <dbReference type="Pfam" id="PF24990"/>
    </source>
</evidence>
<dbReference type="GO" id="GO:0000981">
    <property type="term" value="F:DNA-binding transcription factor activity, RNA polymerase II-specific"/>
    <property type="evidence" value="ECO:0007669"/>
    <property type="project" value="InterPro"/>
</dbReference>
<evidence type="ECO:0000256" key="8">
    <source>
        <dbReference type="SAM" id="MobiDB-lite"/>
    </source>
</evidence>
<evidence type="ECO:0000256" key="1">
    <source>
        <dbReference type="ARBA" id="ARBA00004123"/>
    </source>
</evidence>
<proteinExistence type="predicted"/>
<dbReference type="InterPro" id="IPR056751">
    <property type="entry name" value="PAS_13"/>
</dbReference>
<evidence type="ECO:0000256" key="2">
    <source>
        <dbReference type="ARBA" id="ARBA00022723"/>
    </source>
</evidence>
<dbReference type="Pfam" id="PF08631">
    <property type="entry name" value="SPO22"/>
    <property type="match status" value="1"/>
</dbReference>
<dbReference type="CDD" id="cd00067">
    <property type="entry name" value="GAL4"/>
    <property type="match status" value="1"/>
</dbReference>
<dbReference type="GO" id="GO:0008270">
    <property type="term" value="F:zinc ion binding"/>
    <property type="evidence" value="ECO:0007669"/>
    <property type="project" value="InterPro"/>
</dbReference>
<dbReference type="PANTHER" id="PTHR40375:SF2">
    <property type="entry name" value="SPORULATION-SPECIFIC PROTEIN 22"/>
    <property type="match status" value="1"/>
</dbReference>
<keyword evidence="6" id="KW-0539">Nucleus</keyword>
<dbReference type="GO" id="GO:0051321">
    <property type="term" value="P:meiotic cell cycle"/>
    <property type="evidence" value="ECO:0007669"/>
    <property type="project" value="UniProtKB-KW"/>
</dbReference>
<dbReference type="GO" id="GO:0003677">
    <property type="term" value="F:DNA binding"/>
    <property type="evidence" value="ECO:0007669"/>
    <property type="project" value="UniProtKB-KW"/>
</dbReference>
<dbReference type="GO" id="GO:0090173">
    <property type="term" value="P:regulation of synaptonemal complex assembly"/>
    <property type="evidence" value="ECO:0007669"/>
    <property type="project" value="InterPro"/>
</dbReference>
<evidence type="ECO:0000313" key="11">
    <source>
        <dbReference type="Proteomes" id="UP001321760"/>
    </source>
</evidence>
<feature type="domain" description="ERT1/acuK family PAS" evidence="9">
    <location>
        <begin position="395"/>
        <end position="468"/>
    </location>
</feature>
<dbReference type="Pfam" id="PF24990">
    <property type="entry name" value="PAS_13"/>
    <property type="match status" value="1"/>
</dbReference>
<dbReference type="InterPro" id="IPR013940">
    <property type="entry name" value="Spo22/ZIP4/TEX11"/>
</dbReference>
<gene>
    <name evidence="10" type="ORF">QBC34DRAFT_447307</name>
</gene>
<dbReference type="InterPro" id="IPR039057">
    <property type="entry name" value="Spo22/ZIP4"/>
</dbReference>
<dbReference type="InterPro" id="IPR001138">
    <property type="entry name" value="Zn2Cys6_DnaBD"/>
</dbReference>
<evidence type="ECO:0000256" key="4">
    <source>
        <dbReference type="ARBA" id="ARBA00023125"/>
    </source>
</evidence>
<keyword evidence="5" id="KW-0804">Transcription</keyword>
<evidence type="ECO:0000256" key="3">
    <source>
        <dbReference type="ARBA" id="ARBA00023015"/>
    </source>
</evidence>
<feature type="region of interest" description="Disordered" evidence="8">
    <location>
        <begin position="1"/>
        <end position="45"/>
    </location>
</feature>
<dbReference type="Proteomes" id="UP001321760">
    <property type="component" value="Unassembled WGS sequence"/>
</dbReference>
<feature type="compositionally biased region" description="Polar residues" evidence="8">
    <location>
        <begin position="94"/>
        <end position="105"/>
    </location>
</feature>
<reference evidence="10" key="1">
    <citation type="journal article" date="2023" name="Mol. Phylogenet. Evol.">
        <title>Genome-scale phylogeny and comparative genomics of the fungal order Sordariales.</title>
        <authorList>
            <person name="Hensen N."/>
            <person name="Bonometti L."/>
            <person name="Westerberg I."/>
            <person name="Brannstrom I.O."/>
            <person name="Guillou S."/>
            <person name="Cros-Aarteil S."/>
            <person name="Calhoun S."/>
            <person name="Haridas S."/>
            <person name="Kuo A."/>
            <person name="Mondo S."/>
            <person name="Pangilinan J."/>
            <person name="Riley R."/>
            <person name="LaButti K."/>
            <person name="Andreopoulos B."/>
            <person name="Lipzen A."/>
            <person name="Chen C."/>
            <person name="Yan M."/>
            <person name="Daum C."/>
            <person name="Ng V."/>
            <person name="Clum A."/>
            <person name="Steindorff A."/>
            <person name="Ohm R.A."/>
            <person name="Martin F."/>
            <person name="Silar P."/>
            <person name="Natvig D.O."/>
            <person name="Lalanne C."/>
            <person name="Gautier V."/>
            <person name="Ament-Velasquez S.L."/>
            <person name="Kruys A."/>
            <person name="Hutchinson M.I."/>
            <person name="Powell A.J."/>
            <person name="Barry K."/>
            <person name="Miller A.N."/>
            <person name="Grigoriev I.V."/>
            <person name="Debuchy R."/>
            <person name="Gladieux P."/>
            <person name="Hiltunen Thoren M."/>
            <person name="Johannesson H."/>
        </authorList>
    </citation>
    <scope>NUCLEOTIDE SEQUENCE</scope>
    <source>
        <strain evidence="10">PSN243</strain>
    </source>
</reference>